<accession>A0ABS6JPZ9</accession>
<evidence type="ECO:0000313" key="3">
    <source>
        <dbReference type="EMBL" id="MBU9720643.1"/>
    </source>
</evidence>
<dbReference type="Pfam" id="PF18902">
    <property type="entry name" value="DUF5658"/>
    <property type="match status" value="1"/>
</dbReference>
<keyword evidence="1" id="KW-0472">Membrane</keyword>
<name>A0ABS6JPZ9_9BACI</name>
<dbReference type="RefSeq" id="WP_088075319.1">
    <property type="nucleotide sequence ID" value="NZ_JAHQCR010000020.1"/>
</dbReference>
<feature type="transmembrane region" description="Helical" evidence="1">
    <location>
        <begin position="49"/>
        <end position="69"/>
    </location>
</feature>
<evidence type="ECO:0000256" key="1">
    <source>
        <dbReference type="SAM" id="Phobius"/>
    </source>
</evidence>
<reference evidence="3 4" key="1">
    <citation type="submission" date="2021-06" db="EMBL/GenBank/DDBJ databases">
        <title>Bacillus sp. RD4P76, an endophyte from a halophyte.</title>
        <authorList>
            <person name="Sun J.-Q."/>
        </authorList>
    </citation>
    <scope>NUCLEOTIDE SEQUENCE [LARGE SCALE GENOMIC DNA]</scope>
    <source>
        <strain evidence="3 4">JCM 17098</strain>
    </source>
</reference>
<keyword evidence="1" id="KW-0812">Transmembrane</keyword>
<dbReference type="EMBL" id="JAHQCR010000020">
    <property type="protein sequence ID" value="MBU9720643.1"/>
    <property type="molecule type" value="Genomic_DNA"/>
</dbReference>
<proteinExistence type="predicted"/>
<dbReference type="Proteomes" id="UP000790580">
    <property type="component" value="Unassembled WGS sequence"/>
</dbReference>
<feature type="domain" description="DUF5658" evidence="2">
    <location>
        <begin position="12"/>
        <end position="101"/>
    </location>
</feature>
<keyword evidence="1" id="KW-1133">Transmembrane helix</keyword>
<dbReference type="InterPro" id="IPR043717">
    <property type="entry name" value="DUF5658"/>
</dbReference>
<feature type="transmembrane region" description="Helical" evidence="1">
    <location>
        <begin position="6"/>
        <end position="28"/>
    </location>
</feature>
<comment type="caution">
    <text evidence="3">The sequence shown here is derived from an EMBL/GenBank/DDBJ whole genome shotgun (WGS) entry which is preliminary data.</text>
</comment>
<organism evidence="3 4">
    <name type="scientific">Evansella alkalicola</name>
    <dbReference type="NCBI Taxonomy" id="745819"/>
    <lineage>
        <taxon>Bacteria</taxon>
        <taxon>Bacillati</taxon>
        <taxon>Bacillota</taxon>
        <taxon>Bacilli</taxon>
        <taxon>Bacillales</taxon>
        <taxon>Bacillaceae</taxon>
        <taxon>Evansella</taxon>
    </lineage>
</organism>
<protein>
    <recommendedName>
        <fullName evidence="2">DUF5658 domain-containing protein</fullName>
    </recommendedName>
</protein>
<gene>
    <name evidence="3" type="ORF">KS407_04180</name>
</gene>
<evidence type="ECO:0000313" key="4">
    <source>
        <dbReference type="Proteomes" id="UP000790580"/>
    </source>
</evidence>
<sequence length="106" mass="12393">MGRINALILFYIIAVLNILDMIFTGIGLHFRFIEEGNILMRIVWENHPLYFYILKTTLSIALILLGHVIRNVKISRVTNVISGGALLLYMSVMFLHLYVYLQYLYR</sequence>
<feature type="transmembrane region" description="Helical" evidence="1">
    <location>
        <begin position="81"/>
        <end position="101"/>
    </location>
</feature>
<keyword evidence="4" id="KW-1185">Reference proteome</keyword>
<evidence type="ECO:0000259" key="2">
    <source>
        <dbReference type="Pfam" id="PF18902"/>
    </source>
</evidence>